<proteinExistence type="predicted"/>
<dbReference type="Proteomes" id="UP000635828">
    <property type="component" value="Unassembled WGS sequence"/>
</dbReference>
<evidence type="ECO:0000313" key="2">
    <source>
        <dbReference type="EMBL" id="MBC5678710.1"/>
    </source>
</evidence>
<reference evidence="2 3" key="1">
    <citation type="submission" date="2020-08" db="EMBL/GenBank/DDBJ databases">
        <title>Genome public.</title>
        <authorList>
            <person name="Liu C."/>
            <person name="Sun Q."/>
        </authorList>
    </citation>
    <scope>NUCLEOTIDE SEQUENCE [LARGE SCALE GENOMIC DNA]</scope>
    <source>
        <strain evidence="2 3">NSJ-7</strain>
    </source>
</reference>
<accession>A0ABR7FU37</accession>
<dbReference type="Pfam" id="PF12671">
    <property type="entry name" value="Amidase_6"/>
    <property type="match status" value="1"/>
</dbReference>
<comment type="caution">
    <text evidence="2">The sequence shown here is derived from an EMBL/GenBank/DDBJ whole genome shotgun (WGS) entry which is preliminary data.</text>
</comment>
<organism evidence="2 3">
    <name type="scientific">Anaerostipes hominis</name>
    <name type="common">ex Liu et al. 2021</name>
    <dbReference type="NCBI Taxonomy" id="2763018"/>
    <lineage>
        <taxon>Bacteria</taxon>
        <taxon>Bacillati</taxon>
        <taxon>Bacillota</taxon>
        <taxon>Clostridia</taxon>
        <taxon>Lachnospirales</taxon>
        <taxon>Lachnospiraceae</taxon>
        <taxon>Anaerostipes</taxon>
    </lineage>
</organism>
<dbReference type="InterPro" id="IPR024301">
    <property type="entry name" value="Amidase_6"/>
</dbReference>
<dbReference type="RefSeq" id="WP_024726389.1">
    <property type="nucleotide sequence ID" value="NZ_JACOOS010000020.1"/>
</dbReference>
<gene>
    <name evidence="2" type="ORF">H8S22_14330</name>
</gene>
<keyword evidence="3" id="KW-1185">Reference proteome</keyword>
<evidence type="ECO:0000313" key="3">
    <source>
        <dbReference type="Proteomes" id="UP000635828"/>
    </source>
</evidence>
<evidence type="ECO:0000259" key="1">
    <source>
        <dbReference type="Pfam" id="PF12671"/>
    </source>
</evidence>
<protein>
    <submittedName>
        <fullName evidence="2">Amidase domain-containing protein</fullName>
    </submittedName>
</protein>
<sequence length="137" mass="15817">MIDNDNTFLYKKLYEYDILSSKNIGTGYEDYKLDLKYSGMDINEAKTYGPKGKGYNNNKLVKSLTNIQVGDVLQSREDGKKNVYKHSTYVTQIKDRQTFVTQHNLKSRAVTDWIRANGGVNHCYIRGIRFSNAKFVK</sequence>
<name>A0ABR7FU37_9FIRM</name>
<feature type="domain" description="Putative amidase" evidence="1">
    <location>
        <begin position="48"/>
        <end position="108"/>
    </location>
</feature>
<dbReference type="EMBL" id="JACOOS010000020">
    <property type="protein sequence ID" value="MBC5678710.1"/>
    <property type="molecule type" value="Genomic_DNA"/>
</dbReference>